<dbReference type="PROSITE" id="PS51318">
    <property type="entry name" value="TAT"/>
    <property type="match status" value="1"/>
</dbReference>
<dbReference type="InterPro" id="IPR006311">
    <property type="entry name" value="TAT_signal"/>
</dbReference>
<evidence type="ECO:0000256" key="6">
    <source>
        <dbReference type="ARBA" id="ARBA00024031"/>
    </source>
</evidence>
<keyword evidence="8" id="KW-1185">Reference proteome</keyword>
<name>A0A1B2M2N9_9GAMM</name>
<sequence>MCVLNEDYSRREFLKLMALLGGGALLPKTAWSASAAEQKTVRIGYLPITDATPLLVAYQNKIFQRQGLRVDRPILFRSWAQLIEAFIAGELNVIHLLSPMAVWARFNSAVAAKVVAWNHVAGSALTVAPQIEQLRDLGGKRVAIPFWYSIHNVVLQEMLHHAGLHIVTQVQAPLAKHEVGLVVLPPSDMPPALLSGQIAGYLVAEPFNAIAEHLKIGKILRFTGDVWKQHACCVVYMHEQDLQQHPQWSQQVVSSIVEAQLWCRNHRAETAQLLARQHKPRLTPHILPVLQQVLDPSAQQQRDYQQHGAIQHATWHSQRIDFQPYPYQSYTIELIKRMRYTQVEGNKAFLKRLDPRWAAQQLVDERFVKHAILQLGGMQAFGLDESFTRQEVFAL</sequence>
<dbReference type="STRING" id="1789224.BFG52_14655"/>
<evidence type="ECO:0000256" key="3">
    <source>
        <dbReference type="ARBA" id="ARBA00022475"/>
    </source>
</evidence>
<dbReference type="KEGG" id="ala:BFG52_14655"/>
<keyword evidence="2" id="KW-0813">Transport</keyword>
<dbReference type="Proteomes" id="UP000093391">
    <property type="component" value="Chromosome"/>
</dbReference>
<gene>
    <name evidence="7" type="ORF">BFG52_14655</name>
</gene>
<evidence type="ECO:0000313" key="7">
    <source>
        <dbReference type="EMBL" id="AOA59466.1"/>
    </source>
</evidence>
<dbReference type="PANTHER" id="PTHR30024:SF43">
    <property type="entry name" value="BLL4572 PROTEIN"/>
    <property type="match status" value="1"/>
</dbReference>
<dbReference type="EMBL" id="CP016895">
    <property type="protein sequence ID" value="AOA59466.1"/>
    <property type="molecule type" value="Genomic_DNA"/>
</dbReference>
<evidence type="ECO:0000256" key="4">
    <source>
        <dbReference type="ARBA" id="ARBA00022519"/>
    </source>
</evidence>
<keyword evidence="3" id="KW-1003">Cell membrane</keyword>
<reference evidence="7 8" key="1">
    <citation type="submission" date="2016-08" db="EMBL/GenBank/DDBJ databases">
        <authorList>
            <person name="Seilhamer J.J."/>
        </authorList>
    </citation>
    <scope>NUCLEOTIDE SEQUENCE [LARGE SCALE GENOMIC DNA]</scope>
    <source>
        <strain evidence="7 8">BRTC-1</strain>
    </source>
</reference>
<evidence type="ECO:0000256" key="2">
    <source>
        <dbReference type="ARBA" id="ARBA00022448"/>
    </source>
</evidence>
<dbReference type="OrthoDB" id="9789215at2"/>
<keyword evidence="5" id="KW-0472">Membrane</keyword>
<proteinExistence type="inferred from homology"/>
<dbReference type="CDD" id="cd13553">
    <property type="entry name" value="PBP2_NrtA_CpmA_like"/>
    <property type="match status" value="1"/>
</dbReference>
<dbReference type="AlphaFoldDB" id="A0A1B2M2N9"/>
<comment type="subcellular location">
    <subcellularLocation>
        <location evidence="1">Endomembrane system</location>
    </subcellularLocation>
</comment>
<protein>
    <submittedName>
        <fullName evidence="7">ABC transporter substrate-binding protein</fullName>
    </submittedName>
</protein>
<accession>A0A1B2M2N9</accession>
<dbReference type="GO" id="GO:0012505">
    <property type="term" value="C:endomembrane system"/>
    <property type="evidence" value="ECO:0007669"/>
    <property type="project" value="UniProtKB-SubCell"/>
</dbReference>
<evidence type="ECO:0000256" key="5">
    <source>
        <dbReference type="ARBA" id="ARBA00023136"/>
    </source>
</evidence>
<organism evidence="7 8">
    <name type="scientific">Acinetobacter larvae</name>
    <dbReference type="NCBI Taxonomy" id="1789224"/>
    <lineage>
        <taxon>Bacteria</taxon>
        <taxon>Pseudomonadati</taxon>
        <taxon>Pseudomonadota</taxon>
        <taxon>Gammaproteobacteria</taxon>
        <taxon>Moraxellales</taxon>
        <taxon>Moraxellaceae</taxon>
        <taxon>Acinetobacter</taxon>
    </lineage>
</organism>
<dbReference type="PANTHER" id="PTHR30024">
    <property type="entry name" value="ALIPHATIC SULFONATES-BINDING PROTEIN-RELATED"/>
    <property type="match status" value="1"/>
</dbReference>
<evidence type="ECO:0000313" key="8">
    <source>
        <dbReference type="Proteomes" id="UP000093391"/>
    </source>
</evidence>
<dbReference type="SUPFAM" id="SSF53850">
    <property type="entry name" value="Periplasmic binding protein-like II"/>
    <property type="match status" value="1"/>
</dbReference>
<keyword evidence="4" id="KW-0997">Cell inner membrane</keyword>
<evidence type="ECO:0000256" key="1">
    <source>
        <dbReference type="ARBA" id="ARBA00004308"/>
    </source>
</evidence>
<comment type="similarity">
    <text evidence="6">Belongs to the CmpA/NrtA family.</text>
</comment>
<dbReference type="Gene3D" id="3.40.190.10">
    <property type="entry name" value="Periplasmic binding protein-like II"/>
    <property type="match status" value="2"/>
</dbReference>
<dbReference type="InterPro" id="IPR044527">
    <property type="entry name" value="NrtA/CpmA_ABC-bd_dom"/>
</dbReference>
<dbReference type="Pfam" id="PF13379">
    <property type="entry name" value="NMT1_2"/>
    <property type="match status" value="1"/>
</dbReference>